<proteinExistence type="predicted"/>
<protein>
    <recommendedName>
        <fullName evidence="2">DUF4283 domain-containing protein</fullName>
    </recommendedName>
</protein>
<gene>
    <name evidence="3" type="ORF">MTR67_022096</name>
</gene>
<evidence type="ECO:0000259" key="2">
    <source>
        <dbReference type="Pfam" id="PF14111"/>
    </source>
</evidence>
<evidence type="ECO:0000313" key="3">
    <source>
        <dbReference type="EMBL" id="WMV28711.1"/>
    </source>
</evidence>
<dbReference type="PANTHER" id="PTHR31286:SF164">
    <property type="entry name" value="ZINC FINGER, CCHC-TYPE"/>
    <property type="match status" value="1"/>
</dbReference>
<dbReference type="Pfam" id="PF14111">
    <property type="entry name" value="DUF4283"/>
    <property type="match status" value="1"/>
</dbReference>
<dbReference type="InterPro" id="IPR040256">
    <property type="entry name" value="At4g02000-like"/>
</dbReference>
<reference evidence="3" key="1">
    <citation type="submission" date="2023-08" db="EMBL/GenBank/DDBJ databases">
        <title>A de novo genome assembly of Solanum verrucosum Schlechtendal, a Mexican diploid species geographically isolated from the other diploid A-genome species in potato relatives.</title>
        <authorList>
            <person name="Hosaka K."/>
        </authorList>
    </citation>
    <scope>NUCLEOTIDE SEQUENCE</scope>
    <source>
        <tissue evidence="3">Young leaves</tissue>
    </source>
</reference>
<accession>A0AAF0QSQ8</accession>
<dbReference type="Proteomes" id="UP001234989">
    <property type="component" value="Chromosome 5"/>
</dbReference>
<organism evidence="3 4">
    <name type="scientific">Solanum verrucosum</name>
    <dbReference type="NCBI Taxonomy" id="315347"/>
    <lineage>
        <taxon>Eukaryota</taxon>
        <taxon>Viridiplantae</taxon>
        <taxon>Streptophyta</taxon>
        <taxon>Embryophyta</taxon>
        <taxon>Tracheophyta</taxon>
        <taxon>Spermatophyta</taxon>
        <taxon>Magnoliopsida</taxon>
        <taxon>eudicotyledons</taxon>
        <taxon>Gunneridae</taxon>
        <taxon>Pentapetalae</taxon>
        <taxon>asterids</taxon>
        <taxon>lamiids</taxon>
        <taxon>Solanales</taxon>
        <taxon>Solanaceae</taxon>
        <taxon>Solanoideae</taxon>
        <taxon>Solaneae</taxon>
        <taxon>Solanum</taxon>
    </lineage>
</organism>
<feature type="domain" description="DUF4283" evidence="2">
    <location>
        <begin position="119"/>
        <end position="202"/>
    </location>
</feature>
<evidence type="ECO:0000256" key="1">
    <source>
        <dbReference type="SAM" id="MobiDB-lite"/>
    </source>
</evidence>
<keyword evidence="4" id="KW-1185">Reference proteome</keyword>
<feature type="region of interest" description="Disordered" evidence="1">
    <location>
        <begin position="1"/>
        <end position="36"/>
    </location>
</feature>
<dbReference type="InterPro" id="IPR025558">
    <property type="entry name" value="DUF4283"/>
</dbReference>
<feature type="compositionally biased region" description="Pro residues" evidence="1">
    <location>
        <begin position="10"/>
        <end position="20"/>
    </location>
</feature>
<sequence>MSTASRVAPPVRPPPFPPDHSPSLAQSFPPLPSQSVGQKALILNSPEKQIGKWSIQQFTKGSISDQRENISEGRSFAEALRNHTNRGRRKKVNLPHRSYNLSEGRAIVTFTKDEDDLLAESCRLTVVGKFSRIRPSIDKIRLEFNRVVDLKGGVKIGVYNMHHVFIDFELEEDHRNVYSRNFLSICGMQMKLLKWTTDFKPEKETTLAPVWVNLPDLPWHYFE</sequence>
<dbReference type="AlphaFoldDB" id="A0AAF0QSQ8"/>
<evidence type="ECO:0000313" key="4">
    <source>
        <dbReference type="Proteomes" id="UP001234989"/>
    </source>
</evidence>
<name>A0AAF0QSQ8_SOLVR</name>
<dbReference type="PANTHER" id="PTHR31286">
    <property type="entry name" value="GLYCINE-RICH CELL WALL STRUCTURAL PROTEIN 1.8-LIKE"/>
    <property type="match status" value="1"/>
</dbReference>
<dbReference type="EMBL" id="CP133616">
    <property type="protein sequence ID" value="WMV28711.1"/>
    <property type="molecule type" value="Genomic_DNA"/>
</dbReference>